<name>A0ABN2MYU9_9MICO</name>
<accession>A0ABN2MYU9</accession>
<gene>
    <name evidence="2" type="ORF">GCM10009750_33950</name>
</gene>
<feature type="compositionally biased region" description="Acidic residues" evidence="1">
    <location>
        <begin position="98"/>
        <end position="107"/>
    </location>
</feature>
<feature type="region of interest" description="Disordered" evidence="1">
    <location>
        <begin position="80"/>
        <end position="158"/>
    </location>
</feature>
<evidence type="ECO:0000313" key="3">
    <source>
        <dbReference type="Proteomes" id="UP001501746"/>
    </source>
</evidence>
<reference evidence="2 3" key="1">
    <citation type="journal article" date="2019" name="Int. J. Syst. Evol. Microbiol.">
        <title>The Global Catalogue of Microorganisms (GCM) 10K type strain sequencing project: providing services to taxonomists for standard genome sequencing and annotation.</title>
        <authorList>
            <consortium name="The Broad Institute Genomics Platform"/>
            <consortium name="The Broad Institute Genome Sequencing Center for Infectious Disease"/>
            <person name="Wu L."/>
            <person name="Ma J."/>
        </authorList>
    </citation>
    <scope>NUCLEOTIDE SEQUENCE [LARGE SCALE GENOMIC DNA]</scope>
    <source>
        <strain evidence="2 3">JCM 14323</strain>
    </source>
</reference>
<proteinExistence type="predicted"/>
<feature type="compositionally biased region" description="Basic and acidic residues" evidence="1">
    <location>
        <begin position="126"/>
        <end position="139"/>
    </location>
</feature>
<evidence type="ECO:0000256" key="1">
    <source>
        <dbReference type="SAM" id="MobiDB-lite"/>
    </source>
</evidence>
<keyword evidence="3" id="KW-1185">Reference proteome</keyword>
<dbReference type="Proteomes" id="UP001501746">
    <property type="component" value="Unassembled WGS sequence"/>
</dbReference>
<evidence type="ECO:0000313" key="2">
    <source>
        <dbReference type="EMBL" id="GAA1844820.1"/>
    </source>
</evidence>
<feature type="region of interest" description="Disordered" evidence="1">
    <location>
        <begin position="43"/>
        <end position="65"/>
    </location>
</feature>
<dbReference type="EMBL" id="BAAANK010000011">
    <property type="protein sequence ID" value="GAA1844820.1"/>
    <property type="molecule type" value="Genomic_DNA"/>
</dbReference>
<organism evidence="2 3">
    <name type="scientific">Agromyces salentinus</name>
    <dbReference type="NCBI Taxonomy" id="269421"/>
    <lineage>
        <taxon>Bacteria</taxon>
        <taxon>Bacillati</taxon>
        <taxon>Actinomycetota</taxon>
        <taxon>Actinomycetes</taxon>
        <taxon>Micrococcales</taxon>
        <taxon>Microbacteriaceae</taxon>
        <taxon>Agromyces</taxon>
    </lineage>
</organism>
<feature type="compositionally biased region" description="Low complexity" evidence="1">
    <location>
        <begin position="145"/>
        <end position="158"/>
    </location>
</feature>
<protein>
    <submittedName>
        <fullName evidence="2">Uncharacterized protein</fullName>
    </submittedName>
</protein>
<comment type="caution">
    <text evidence="2">The sequence shown here is derived from an EMBL/GenBank/DDBJ whole genome shotgun (WGS) entry which is preliminary data.</text>
</comment>
<sequence length="158" mass="16010">MTDATILVGTSTVHAITAPTTSAAPAPSPATAAHIQSAMLGSLDLGAGRPSGGSRMPRARCPRSRAAALRPAYTAAMSELAGAAAEPRDDEFTVAQDTEFDEDEPPNDDEHRPLDDDLADEVPGIDAERRVDIGDERDPAGSGGSDAAATSAPSSSAG</sequence>